<dbReference type="InterPro" id="IPR001478">
    <property type="entry name" value="PDZ"/>
</dbReference>
<dbReference type="PROSITE" id="PS50003">
    <property type="entry name" value="PH_DOMAIN"/>
    <property type="match status" value="1"/>
</dbReference>
<dbReference type="GO" id="GO:0005085">
    <property type="term" value="F:guanyl-nucleotide exchange factor activity"/>
    <property type="evidence" value="ECO:0007669"/>
    <property type="project" value="InterPro"/>
</dbReference>
<dbReference type="InterPro" id="IPR055230">
    <property type="entry name" value="PH_Tiam1/2"/>
</dbReference>
<dbReference type="STRING" id="409849.ENSPMGP00000013721"/>
<sequence>MGNSESQYSIQGPKGTIFPGKHKPPSLKPRLSKDDALSPHSWWKSAPVGSGYKARCVGRGCLSPPKNRQPYSTRNYDYVTKRASPSWQRSSACGIRKRHLSDDYEDNPYGAEMNGSALNGKEIDGQEDQSSPRVVIKKDGSLRVEFTNNSGNPLVLDGANGPVQLLKFSPNLEPPSTPNSGDPNMICNGPPPASTSSTARTSKGSSLSSDGSWYDSPWGPATELCETEQPCQSNRALDNSPIHQLDSFIEQPPLSISDLYREPTMAVTFPTARDLTSQLECPLMDLRAQRASFASVVDMPLEEESTESKQYSSYTLPCRRPKAHTLKFGFYKKDSIKNRIRRFSDWTGSLSRKKRKSQDSGRFNTSDTFDSGVDGLTTDTSPSQVSSLLWFPGSSRTQSSGAIHQNANDAVRQNIYENFMRELETGMGQGATERPDPSTGTEEGDSDSESAEGSLEQLDLLFEKEQGMVRRAGWLSFKPLVTLHKDRKLELVTRRKWKQYWVTLKGCALLFYETYGKGSPEQDMSPRYALLAEDSIVQAVPEHPKKENVFCLSNSYGDVYLFQASNQTDLENWVTAVHSASASLLAKRQGKEDTVRLLRSQLRALLQKIDMDSKMKKMAELQLTVVHDPKNRKAIENQIQQWEQNLERFNMDLFRMRCYLASLQGGELPNPKSLLAIASRPTKTTLARLGIFSVSSFHALICSRDEATLRRRSLSLTCRQRKRGLFSSLKGLDNLTRRGREKRPSASQVRTRFAVTGHIDGQKNSRIFVSEVPSDGLAYRQGLRPGDEILVLNGQCVSGLDLSLIQTLFSEPDLHLSLRRDIPELSPPFKHILYGSSVVPILSNCFCYDHANLNSPLSPQSVDTVCTLYQPHPEGIVGPIGLMDDLKPPPAQHGEMASAPRGEATLLRPCPKHMSVTERLRKVIQELVDTEKSYVKDLTCLFEIYLKPLQRETFLTLDEMESLFGSLPEMLDFQRVFLQTLEERIASSPDFSTLETPSQFKKLLFSLGGSFLYYADHFKLYSGFCANHIKVQKVLERAKTDQAFKEFLDARNPTKQHSSTLESYLIKPVQRVLKYPLLLRELVSLTDADSEEHYHLSEALKAMEKVASHINEMQKIYEDYGAVFDQLVAEQSGHDKEVAEISMGEFLMHSSAVWLNPHPSLGRMRKDPEMTVFVFKKAVILVYRESNKLKKKMVSANPRLAHSHGDSDLFKFRWLIPLSALQVRLGNTAGKNSCIWELIHCRSEVEGRPETVFQLCSSMPESKVNIIKVIRSILRENVRRNMRCEGTLERNCKERLAPLRNTLPSSARLDKSGLSDLPLTSLAGSSRASWRCKKPTGDFSQTGNTKAGPDSDEGSQSSGTYSLSSATPLSTPADTTSPPSQQSTHRAPASTSVKESDILSDEDDDGFSETRRDSGGSSSPASAIEAQFIQLQLSEEAILKCSAAPRVQPEGEGDTPEIQPKLKQGHSSAVRRKGSSVRRNRGALLNMKEHSRSLDSQTDTAPADHLNILLEREFSVQSLTSVVNEDCFYEQMENCAAECRNVMSS</sequence>
<feature type="region of interest" description="Disordered" evidence="2">
    <location>
        <begin position="104"/>
        <end position="134"/>
    </location>
</feature>
<evidence type="ECO:0000313" key="7">
    <source>
        <dbReference type="Proteomes" id="UP000261520"/>
    </source>
</evidence>
<dbReference type="FunFam" id="1.20.900.10:FF:000012">
    <property type="entry name" value="T cell lymphoma invasion and metastasis 1"/>
    <property type="match status" value="1"/>
</dbReference>
<dbReference type="PROSITE" id="PS50106">
    <property type="entry name" value="PDZ"/>
    <property type="match status" value="1"/>
</dbReference>
<name>A0A3B4AB42_9GOBI</name>
<dbReference type="SMART" id="SM00325">
    <property type="entry name" value="RhoGEF"/>
    <property type="match status" value="1"/>
</dbReference>
<keyword evidence="7" id="KW-1185">Reference proteome</keyword>
<reference evidence="6" key="2">
    <citation type="submission" date="2025-09" db="UniProtKB">
        <authorList>
            <consortium name="Ensembl"/>
        </authorList>
    </citation>
    <scope>IDENTIFICATION</scope>
</reference>
<dbReference type="PROSITE" id="PS00741">
    <property type="entry name" value="DH_1"/>
    <property type="match status" value="1"/>
</dbReference>
<dbReference type="CDD" id="cd00136">
    <property type="entry name" value="PDZ_canonical"/>
    <property type="match status" value="1"/>
</dbReference>
<feature type="region of interest" description="Disordered" evidence="2">
    <location>
        <begin position="1328"/>
        <end position="1421"/>
    </location>
</feature>
<dbReference type="InterPro" id="IPR040655">
    <property type="entry name" value="TIAM1_CC-Ex"/>
</dbReference>
<dbReference type="InterPro" id="IPR001849">
    <property type="entry name" value="PH_domain"/>
</dbReference>
<dbReference type="Proteomes" id="UP000261520">
    <property type="component" value="Unplaced"/>
</dbReference>
<feature type="region of interest" description="Disordered" evidence="2">
    <location>
        <begin position="354"/>
        <end position="378"/>
    </location>
</feature>
<evidence type="ECO:0000256" key="2">
    <source>
        <dbReference type="SAM" id="MobiDB-lite"/>
    </source>
</evidence>
<accession>A0A3B4AB42</accession>
<feature type="region of interest" description="Disordered" evidence="2">
    <location>
        <begin position="426"/>
        <end position="453"/>
    </location>
</feature>
<evidence type="ECO:0000313" key="6">
    <source>
        <dbReference type="Ensembl" id="ENSPMGP00000013721.1"/>
    </source>
</evidence>
<dbReference type="Gene3D" id="6.10.140.680">
    <property type="match status" value="1"/>
</dbReference>
<organism evidence="6 7">
    <name type="scientific">Periophthalmus magnuspinnatus</name>
    <dbReference type="NCBI Taxonomy" id="409849"/>
    <lineage>
        <taxon>Eukaryota</taxon>
        <taxon>Metazoa</taxon>
        <taxon>Chordata</taxon>
        <taxon>Craniata</taxon>
        <taxon>Vertebrata</taxon>
        <taxon>Euteleostomi</taxon>
        <taxon>Actinopterygii</taxon>
        <taxon>Neopterygii</taxon>
        <taxon>Teleostei</taxon>
        <taxon>Neoteleostei</taxon>
        <taxon>Acanthomorphata</taxon>
        <taxon>Gobiaria</taxon>
        <taxon>Gobiiformes</taxon>
        <taxon>Gobioidei</taxon>
        <taxon>Gobiidae</taxon>
        <taxon>Oxudercinae</taxon>
        <taxon>Periophthalmus</taxon>
    </lineage>
</organism>
<dbReference type="SMART" id="SM00233">
    <property type="entry name" value="PH"/>
    <property type="match status" value="2"/>
</dbReference>
<dbReference type="PANTHER" id="PTHR46001">
    <property type="entry name" value="TIAM (MAMMALIAN TUMOR INVASION AND METASTASIS FACTOR) HOMOLOG"/>
    <property type="match status" value="1"/>
</dbReference>
<dbReference type="Pfam" id="PF00621">
    <property type="entry name" value="RhoGEF"/>
    <property type="match status" value="1"/>
</dbReference>
<dbReference type="Gene3D" id="2.30.29.30">
    <property type="entry name" value="Pleckstrin-homology domain (PH domain)/Phosphotyrosine-binding domain (PTB)"/>
    <property type="match status" value="2"/>
</dbReference>
<feature type="domain" description="DH" evidence="4">
    <location>
        <begin position="919"/>
        <end position="1113"/>
    </location>
</feature>
<evidence type="ECO:0000256" key="1">
    <source>
        <dbReference type="ARBA" id="ARBA00022737"/>
    </source>
</evidence>
<feature type="region of interest" description="Disordered" evidence="2">
    <location>
        <begin position="166"/>
        <end position="221"/>
    </location>
</feature>
<dbReference type="CDD" id="cd01255">
    <property type="entry name" value="PH2_Tiam1_2"/>
    <property type="match status" value="1"/>
</dbReference>
<feature type="compositionally biased region" description="Basic residues" evidence="2">
    <location>
        <begin position="1469"/>
        <end position="1480"/>
    </location>
</feature>
<feature type="domain" description="PDZ" evidence="5">
    <location>
        <begin position="753"/>
        <end position="800"/>
    </location>
</feature>
<dbReference type="SMART" id="SM00228">
    <property type="entry name" value="PDZ"/>
    <property type="match status" value="1"/>
</dbReference>
<feature type="compositionally biased region" description="Low complexity" evidence="2">
    <location>
        <begin position="1355"/>
        <end position="1365"/>
    </location>
</feature>
<dbReference type="InterPro" id="IPR036034">
    <property type="entry name" value="PDZ_sf"/>
</dbReference>
<dbReference type="CDD" id="cd00160">
    <property type="entry name" value="RhoGEF"/>
    <property type="match status" value="1"/>
</dbReference>
<dbReference type="SUPFAM" id="SSF48065">
    <property type="entry name" value="DBL homology domain (DH-domain)"/>
    <property type="match status" value="1"/>
</dbReference>
<reference evidence="6" key="1">
    <citation type="submission" date="2025-08" db="UniProtKB">
        <authorList>
            <consortium name="Ensembl"/>
        </authorList>
    </citation>
    <scope>IDENTIFICATION</scope>
</reference>
<evidence type="ECO:0000259" key="3">
    <source>
        <dbReference type="PROSITE" id="PS50003"/>
    </source>
</evidence>
<dbReference type="Ensembl" id="ENSPMGT00000014646.1">
    <property type="protein sequence ID" value="ENSPMGP00000013721.1"/>
    <property type="gene ID" value="ENSPMGG00000011282.1"/>
</dbReference>
<dbReference type="PROSITE" id="PS50010">
    <property type="entry name" value="DH_2"/>
    <property type="match status" value="1"/>
</dbReference>
<feature type="region of interest" description="Disordered" evidence="2">
    <location>
        <begin position="1"/>
        <end position="51"/>
    </location>
</feature>
<dbReference type="InterPro" id="IPR001331">
    <property type="entry name" value="GDS_CDC24_CS"/>
</dbReference>
<feature type="compositionally biased region" description="Low complexity" evidence="2">
    <location>
        <begin position="194"/>
        <end position="216"/>
    </location>
</feature>
<feature type="compositionally biased region" description="Polar residues" evidence="2">
    <location>
        <begin position="360"/>
        <end position="369"/>
    </location>
</feature>
<dbReference type="InterPro" id="IPR011993">
    <property type="entry name" value="PH-like_dom_sf"/>
</dbReference>
<evidence type="ECO:0000259" key="4">
    <source>
        <dbReference type="PROSITE" id="PS50010"/>
    </source>
</evidence>
<dbReference type="PANTHER" id="PTHR46001:SF5">
    <property type="entry name" value="RHO GUANINE NUCLEOTIDE EXCHANGE FACTOR TIAM2"/>
    <property type="match status" value="1"/>
</dbReference>
<dbReference type="InterPro" id="IPR000219">
    <property type="entry name" value="DH_dom"/>
</dbReference>
<dbReference type="Pfam" id="PF23014">
    <property type="entry name" value="PH_Tiam1"/>
    <property type="match status" value="1"/>
</dbReference>
<evidence type="ECO:0000259" key="5">
    <source>
        <dbReference type="PROSITE" id="PS50106"/>
    </source>
</evidence>
<dbReference type="GO" id="GO:0007264">
    <property type="term" value="P:small GTPase-mediated signal transduction"/>
    <property type="evidence" value="ECO:0007669"/>
    <property type="project" value="InterPro"/>
</dbReference>
<dbReference type="InterPro" id="IPR035899">
    <property type="entry name" value="DBL_dom_sf"/>
</dbReference>
<keyword evidence="1" id="KW-0677">Repeat</keyword>
<feature type="region of interest" description="Disordered" evidence="2">
    <location>
        <begin position="1446"/>
        <end position="1480"/>
    </location>
</feature>
<feature type="compositionally biased region" description="Acidic residues" evidence="2">
    <location>
        <begin position="1398"/>
        <end position="1407"/>
    </location>
</feature>
<dbReference type="CDD" id="cd01230">
    <property type="entry name" value="PH1_Tiam1_2"/>
    <property type="match status" value="1"/>
</dbReference>
<proteinExistence type="predicted"/>
<feature type="compositionally biased region" description="Polar residues" evidence="2">
    <location>
        <begin position="1"/>
        <end position="10"/>
    </location>
</feature>
<dbReference type="Pfam" id="PF00169">
    <property type="entry name" value="PH"/>
    <property type="match status" value="1"/>
</dbReference>
<dbReference type="Pfam" id="PF18385">
    <property type="entry name" value="Tiam_CC_Ex"/>
    <property type="match status" value="1"/>
</dbReference>
<protein>
    <submittedName>
        <fullName evidence="6">Uncharacterized protein</fullName>
    </submittedName>
</protein>
<feature type="compositionally biased region" description="Polar residues" evidence="2">
    <location>
        <begin position="1366"/>
        <end position="1393"/>
    </location>
</feature>
<dbReference type="Pfam" id="PF00595">
    <property type="entry name" value="PDZ"/>
    <property type="match status" value="1"/>
</dbReference>
<dbReference type="InterPro" id="IPR043537">
    <property type="entry name" value="Tiam1/Tiam2/Sif"/>
</dbReference>
<dbReference type="Gene3D" id="2.30.42.10">
    <property type="match status" value="1"/>
</dbReference>
<feature type="domain" description="PH" evidence="3">
    <location>
        <begin position="468"/>
        <end position="582"/>
    </location>
</feature>
<dbReference type="Gene3D" id="1.20.900.10">
    <property type="entry name" value="Dbl homology (DH) domain"/>
    <property type="match status" value="1"/>
</dbReference>
<dbReference type="SUPFAM" id="SSF50729">
    <property type="entry name" value="PH domain-like"/>
    <property type="match status" value="2"/>
</dbReference>
<dbReference type="SUPFAM" id="SSF50156">
    <property type="entry name" value="PDZ domain-like"/>
    <property type="match status" value="1"/>
</dbReference>